<feature type="chain" id="PRO_5009163297" description="Crh-like protein" evidence="20">
    <location>
        <begin position="20"/>
        <end position="401"/>
    </location>
</feature>
<evidence type="ECO:0000256" key="12">
    <source>
        <dbReference type="ARBA" id="ARBA00023288"/>
    </source>
</evidence>
<dbReference type="GO" id="GO:0008843">
    <property type="term" value="F:endochitinase activity"/>
    <property type="evidence" value="ECO:0007669"/>
    <property type="project" value="UniProtKB-EC"/>
</dbReference>
<evidence type="ECO:0000256" key="2">
    <source>
        <dbReference type="ARBA" id="ARBA00004196"/>
    </source>
</evidence>
<dbReference type="GO" id="GO:0031505">
    <property type="term" value="P:fungal-type cell wall organization"/>
    <property type="evidence" value="ECO:0007669"/>
    <property type="project" value="TreeGrafter"/>
</dbReference>
<dbReference type="InterPro" id="IPR050546">
    <property type="entry name" value="Glycosyl_Hydrlase_16"/>
</dbReference>
<keyword evidence="13" id="KW-0326">Glycosidase</keyword>
<comment type="catalytic activity">
    <reaction evidence="1">
        <text>Random endo-hydrolysis of N-acetyl-beta-D-glucosaminide (1-&gt;4)-beta-linkages in chitin and chitodextrins.</text>
        <dbReference type="EC" id="3.2.1.14"/>
    </reaction>
</comment>
<dbReference type="EC" id="3.2.-.-" evidence="16"/>
<evidence type="ECO:0000256" key="19">
    <source>
        <dbReference type="SAM" id="MobiDB-lite"/>
    </source>
</evidence>
<keyword evidence="7 20" id="KW-0732">Signal</keyword>
<proteinExistence type="inferred from homology"/>
<protein>
    <recommendedName>
        <fullName evidence="16">Crh-like protein</fullName>
        <ecNumber evidence="16">3.2.-.-</ecNumber>
    </recommendedName>
</protein>
<feature type="domain" description="GH16" evidence="21">
    <location>
        <begin position="42"/>
        <end position="234"/>
    </location>
</feature>
<dbReference type="PROSITE" id="PS51762">
    <property type="entry name" value="GH16_2"/>
    <property type="match status" value="1"/>
</dbReference>
<dbReference type="GO" id="GO:0016757">
    <property type="term" value="F:glycosyltransferase activity"/>
    <property type="evidence" value="ECO:0007669"/>
    <property type="project" value="UniProtKB-KW"/>
</dbReference>
<feature type="signal peptide" evidence="20">
    <location>
        <begin position="1"/>
        <end position="19"/>
    </location>
</feature>
<name>A0A1E4TLG6_9ASCO</name>
<dbReference type="InterPro" id="IPR000757">
    <property type="entry name" value="Beta-glucanase-like"/>
</dbReference>
<dbReference type="SUPFAM" id="SSF49899">
    <property type="entry name" value="Concanavalin A-like lectins/glucanases"/>
    <property type="match status" value="1"/>
</dbReference>
<accession>A0A1E4TLG6</accession>
<dbReference type="GO" id="GO:0005975">
    <property type="term" value="P:carbohydrate metabolic process"/>
    <property type="evidence" value="ECO:0007669"/>
    <property type="project" value="InterPro"/>
</dbReference>
<feature type="active site" description="Nucleophile" evidence="17">
    <location>
        <position position="126"/>
    </location>
</feature>
<keyword evidence="11" id="KW-0325">Glycoprotein</keyword>
<dbReference type="OrthoDB" id="4781at2759"/>
<keyword evidence="5" id="KW-0328">Glycosyltransferase</keyword>
<evidence type="ECO:0000259" key="21">
    <source>
        <dbReference type="PROSITE" id="PS51762"/>
    </source>
</evidence>
<evidence type="ECO:0000256" key="15">
    <source>
        <dbReference type="ARBA" id="ARBA00038074"/>
    </source>
</evidence>
<evidence type="ECO:0000256" key="17">
    <source>
        <dbReference type="PIRSR" id="PIRSR037299-1"/>
    </source>
</evidence>
<evidence type="ECO:0000256" key="3">
    <source>
        <dbReference type="ARBA" id="ARBA00004589"/>
    </source>
</evidence>
<feature type="disulfide bond" evidence="18">
    <location>
        <begin position="29"/>
        <end position="37"/>
    </location>
</feature>
<evidence type="ECO:0000256" key="20">
    <source>
        <dbReference type="SAM" id="SignalP"/>
    </source>
</evidence>
<evidence type="ECO:0000256" key="16">
    <source>
        <dbReference type="PIRNR" id="PIRNR037299"/>
    </source>
</evidence>
<evidence type="ECO:0000256" key="9">
    <source>
        <dbReference type="ARBA" id="ARBA00023136"/>
    </source>
</evidence>
<dbReference type="InterPro" id="IPR013320">
    <property type="entry name" value="ConA-like_dom_sf"/>
</dbReference>
<comment type="similarity">
    <text evidence="15">Belongs to the glycosyl hydrolase 16 family. CRH1 subfamily.</text>
</comment>
<evidence type="ECO:0000256" key="11">
    <source>
        <dbReference type="ARBA" id="ARBA00023180"/>
    </source>
</evidence>
<keyword evidence="4" id="KW-0336">GPI-anchor</keyword>
<feature type="active site" description="Proton donor" evidence="17">
    <location>
        <position position="130"/>
    </location>
</feature>
<keyword evidence="8 16" id="KW-0378">Hydrolase</keyword>
<feature type="region of interest" description="Disordered" evidence="19">
    <location>
        <begin position="350"/>
        <end position="374"/>
    </location>
</feature>
<dbReference type="Pfam" id="PF00722">
    <property type="entry name" value="Glyco_hydro_16"/>
    <property type="match status" value="1"/>
</dbReference>
<comment type="subcellular location">
    <subcellularLocation>
        <location evidence="2">Cell envelope</location>
    </subcellularLocation>
    <subcellularLocation>
        <location evidence="3">Membrane</location>
        <topology evidence="3">Lipid-anchor</topology>
        <topology evidence="3">GPI-anchor</topology>
    </subcellularLocation>
</comment>
<dbReference type="PANTHER" id="PTHR10963:SF68">
    <property type="entry name" value="GLYCOSIDASE CRH1-RELATED"/>
    <property type="match status" value="1"/>
</dbReference>
<keyword evidence="23" id="KW-1185">Reference proteome</keyword>
<dbReference type="AlphaFoldDB" id="A0A1E4TLG6"/>
<evidence type="ECO:0000256" key="14">
    <source>
        <dbReference type="ARBA" id="ARBA00023316"/>
    </source>
</evidence>
<evidence type="ECO:0000256" key="8">
    <source>
        <dbReference type="ARBA" id="ARBA00022801"/>
    </source>
</evidence>
<dbReference type="GO" id="GO:0098552">
    <property type="term" value="C:side of membrane"/>
    <property type="evidence" value="ECO:0007669"/>
    <property type="project" value="UniProtKB-KW"/>
</dbReference>
<evidence type="ECO:0000256" key="6">
    <source>
        <dbReference type="ARBA" id="ARBA00022679"/>
    </source>
</evidence>
<evidence type="ECO:0000256" key="1">
    <source>
        <dbReference type="ARBA" id="ARBA00000822"/>
    </source>
</evidence>
<organism evidence="22 23">
    <name type="scientific">Tortispora caseinolytica NRRL Y-17796</name>
    <dbReference type="NCBI Taxonomy" id="767744"/>
    <lineage>
        <taxon>Eukaryota</taxon>
        <taxon>Fungi</taxon>
        <taxon>Dikarya</taxon>
        <taxon>Ascomycota</taxon>
        <taxon>Saccharomycotina</taxon>
        <taxon>Trigonopsidomycetes</taxon>
        <taxon>Trigonopsidales</taxon>
        <taxon>Trigonopsidaceae</taxon>
        <taxon>Tortispora</taxon>
    </lineage>
</organism>
<dbReference type="GO" id="GO:0009277">
    <property type="term" value="C:fungal-type cell wall"/>
    <property type="evidence" value="ECO:0007669"/>
    <property type="project" value="TreeGrafter"/>
</dbReference>
<dbReference type="Gene3D" id="2.60.120.200">
    <property type="match status" value="1"/>
</dbReference>
<evidence type="ECO:0000256" key="4">
    <source>
        <dbReference type="ARBA" id="ARBA00022622"/>
    </source>
</evidence>
<keyword evidence="9 16" id="KW-0472">Membrane</keyword>
<evidence type="ECO:0000256" key="5">
    <source>
        <dbReference type="ARBA" id="ARBA00022676"/>
    </source>
</evidence>
<dbReference type="PANTHER" id="PTHR10963">
    <property type="entry name" value="GLYCOSYL HYDROLASE-RELATED"/>
    <property type="match status" value="1"/>
</dbReference>
<evidence type="ECO:0000256" key="13">
    <source>
        <dbReference type="ARBA" id="ARBA00023295"/>
    </source>
</evidence>
<dbReference type="InterPro" id="IPR017168">
    <property type="entry name" value="CHR-like"/>
</dbReference>
<evidence type="ECO:0000313" key="22">
    <source>
        <dbReference type="EMBL" id="ODV92601.1"/>
    </source>
</evidence>
<evidence type="ECO:0000256" key="7">
    <source>
        <dbReference type="ARBA" id="ARBA00022729"/>
    </source>
</evidence>
<dbReference type="EMBL" id="KV453841">
    <property type="protein sequence ID" value="ODV92601.1"/>
    <property type="molecule type" value="Genomic_DNA"/>
</dbReference>
<evidence type="ECO:0000256" key="18">
    <source>
        <dbReference type="PIRSR" id="PIRSR037299-2"/>
    </source>
</evidence>
<dbReference type="Proteomes" id="UP000095023">
    <property type="component" value="Unassembled WGS sequence"/>
</dbReference>
<keyword evidence="10 18" id="KW-1015">Disulfide bond</keyword>
<evidence type="ECO:0000313" key="23">
    <source>
        <dbReference type="Proteomes" id="UP000095023"/>
    </source>
</evidence>
<dbReference type="PIRSF" id="PIRSF037299">
    <property type="entry name" value="Glycosidase_CRH1_prd"/>
    <property type="match status" value="1"/>
</dbReference>
<reference evidence="23" key="1">
    <citation type="submission" date="2016-02" db="EMBL/GenBank/DDBJ databases">
        <title>Comparative genomics of biotechnologically important yeasts.</title>
        <authorList>
            <consortium name="DOE Joint Genome Institute"/>
            <person name="Riley R."/>
            <person name="Haridas S."/>
            <person name="Wolfe K.H."/>
            <person name="Lopes M.R."/>
            <person name="Hittinger C.T."/>
            <person name="Goker M."/>
            <person name="Salamov A."/>
            <person name="Wisecaver J."/>
            <person name="Long T.M."/>
            <person name="Aerts A.L."/>
            <person name="Barry K."/>
            <person name="Choi C."/>
            <person name="Clum A."/>
            <person name="Coughlan A.Y."/>
            <person name="Deshpande S."/>
            <person name="Douglass A.P."/>
            <person name="Hanson S.J."/>
            <person name="Klenk H.-P."/>
            <person name="Labutti K."/>
            <person name="Lapidus A."/>
            <person name="Lindquist E."/>
            <person name="Lipzen A."/>
            <person name="Meier-Kolthoff J.P."/>
            <person name="Ohm R.A."/>
            <person name="Otillar R.P."/>
            <person name="Pangilinan J."/>
            <person name="Peng Y."/>
            <person name="Rokas A."/>
            <person name="Rosa C.A."/>
            <person name="Scheuner C."/>
            <person name="Sibirny A.A."/>
            <person name="Slot J.C."/>
            <person name="Stielow J.B."/>
            <person name="Sun H."/>
            <person name="Kurtzman C.P."/>
            <person name="Blackwell M."/>
            <person name="Jeffries T.W."/>
            <person name="Grigoriev I.V."/>
        </authorList>
    </citation>
    <scope>NUCLEOTIDE SEQUENCE [LARGE SCALE GENOMIC DNA]</scope>
    <source>
        <strain evidence="23">NRRL Y-17796</strain>
    </source>
</reference>
<sequence length="401" mass="41459">MINPRSLLVTLAAATLAAAELKTATMGSCDPLTDASCSGVDPALGTSIYEDFKSGQGDFLVAVGSEKLITFGTENGADLRINQDGQSPTFFAPWYILYGKIEVTLKAAPGTGIVSSVVLMSDDKDEIDVEFVGGDVNQFQSNWFSKGNTATYDRGAFHSAAGVTTSFHTYGIEWTKDEITWTLDGNVVRTLSSNNGQGFPSSPCQLRIGSWVGGSPSNAPGTIEWAGGLADFSNAPFDFYIKSVSATDYSSGTEYHYVSPLGSSFSAVDGTVYGRYGASDQFSTAANPDASASSAAASSAGHSSVTSAHSSSSITTQNHSSSANSSSVVSSATLNSSSWTTSTTTKAASSSVLARTTTRTATSGSSGSSAPTATQISASNRMVIDTFRLCSVIAACAYLLL</sequence>
<dbReference type="CDD" id="cd02183">
    <property type="entry name" value="GH16_fungal_CRH1_transglycosylase"/>
    <property type="match status" value="1"/>
</dbReference>
<evidence type="ECO:0000256" key="10">
    <source>
        <dbReference type="ARBA" id="ARBA00023157"/>
    </source>
</evidence>
<keyword evidence="6" id="KW-0808">Transferase</keyword>
<gene>
    <name evidence="22" type="ORF">CANCADRAFT_30717</name>
</gene>
<keyword evidence="14" id="KW-0961">Cell wall biogenesis/degradation</keyword>
<keyword evidence="12" id="KW-0449">Lipoprotein</keyword>